<sequence length="297" mass="33579">MMESIFHHRRSRRTIMLEPPVTPIRKANDGLELPATGFGTYKVNGLTGVDAIKSAIHQGYRLIDSAFNYENEGVVGRAIRESGVPREDIIVTSKLPGRHHAHDEALLTIEESVCRMGLDYIDLYLIHWPNPSQGQFVEAWEALVEARERGLVKHIGVSNFLPGHIDLLIRDTGVTPAVNQVELHPYFQQHEQLAYDNAHGIITEAWSPLGRANQMLRDPDLKRIAAKHGISVVKTILRWHLQYGDVAIPKSLNPERQRQNLDLTAFELDEQDMADIAAMDNPEGYTFGQNPHWHEEA</sequence>
<evidence type="ECO:0000256" key="2">
    <source>
        <dbReference type="ARBA" id="ARBA00022857"/>
    </source>
</evidence>
<dbReference type="PROSITE" id="PS00063">
    <property type="entry name" value="ALDOKETO_REDUCTASE_3"/>
    <property type="match status" value="1"/>
</dbReference>
<feature type="site" description="Lowers pKa of active site Tyr" evidence="6">
    <location>
        <position position="94"/>
    </location>
</feature>
<evidence type="ECO:0000256" key="6">
    <source>
        <dbReference type="PIRSR" id="PIRSR000097-3"/>
    </source>
</evidence>
<dbReference type="PROSITE" id="PS00798">
    <property type="entry name" value="ALDOKETO_REDUCTASE_1"/>
    <property type="match status" value="1"/>
</dbReference>
<comment type="caution">
    <text evidence="8">The sequence shown here is derived from an EMBL/GenBank/DDBJ whole genome shotgun (WGS) entry which is preliminary data.</text>
</comment>
<evidence type="ECO:0000256" key="1">
    <source>
        <dbReference type="ARBA" id="ARBA00007905"/>
    </source>
</evidence>
<gene>
    <name evidence="8" type="ORF">BIFBRE_04573</name>
</gene>
<evidence type="ECO:0000313" key="9">
    <source>
        <dbReference type="Proteomes" id="UP000003191"/>
    </source>
</evidence>
<name>D4BR39_BIFBR</name>
<proteinExistence type="inferred from homology"/>
<dbReference type="HOGENOM" id="CLU_023205_0_1_11"/>
<dbReference type="Pfam" id="PF00248">
    <property type="entry name" value="Aldo_ket_red"/>
    <property type="match status" value="1"/>
</dbReference>
<dbReference type="InterPro" id="IPR018170">
    <property type="entry name" value="Aldo/ket_reductase_CS"/>
</dbReference>
<keyword evidence="2" id="KW-0521">NADP</keyword>
<accession>D4BR39</accession>
<dbReference type="CDD" id="cd19132">
    <property type="entry name" value="AKR_AKR5D1_E1"/>
    <property type="match status" value="1"/>
</dbReference>
<dbReference type="SUPFAM" id="SSF51430">
    <property type="entry name" value="NAD(P)-linked oxidoreductase"/>
    <property type="match status" value="1"/>
</dbReference>
<comment type="similarity">
    <text evidence="1">Belongs to the aldo/keto reductase family.</text>
</comment>
<keyword evidence="3" id="KW-0560">Oxidoreductase</keyword>
<evidence type="ECO:0000256" key="3">
    <source>
        <dbReference type="ARBA" id="ARBA00023002"/>
    </source>
</evidence>
<dbReference type="PATRIC" id="fig|518634.7.peg.1540"/>
<feature type="domain" description="NADP-dependent oxidoreductase" evidence="7">
    <location>
        <begin position="48"/>
        <end position="279"/>
    </location>
</feature>
<dbReference type="PIRSF" id="PIRSF000097">
    <property type="entry name" value="AKR"/>
    <property type="match status" value="1"/>
</dbReference>
<dbReference type="PANTHER" id="PTHR43827">
    <property type="entry name" value="2,5-DIKETO-D-GLUCONIC ACID REDUCTASE"/>
    <property type="match status" value="1"/>
</dbReference>
<dbReference type="PROSITE" id="PS00062">
    <property type="entry name" value="ALDOKETO_REDUCTASE_2"/>
    <property type="match status" value="1"/>
</dbReference>
<organism evidence="8 9">
    <name type="scientific">Bifidobacterium breve DSM 20213 = JCM 1192</name>
    <dbReference type="NCBI Taxonomy" id="518634"/>
    <lineage>
        <taxon>Bacteria</taxon>
        <taxon>Bacillati</taxon>
        <taxon>Actinomycetota</taxon>
        <taxon>Actinomycetes</taxon>
        <taxon>Bifidobacteriales</taxon>
        <taxon>Bifidobacteriaceae</taxon>
        <taxon>Bifidobacterium</taxon>
    </lineage>
</organism>
<protein>
    <submittedName>
        <fullName evidence="8">Oxidoreductase, aldo/keto reductase family protein</fullName>
    </submittedName>
</protein>
<feature type="active site" description="Proton donor" evidence="4">
    <location>
        <position position="69"/>
    </location>
</feature>
<dbReference type="AlphaFoldDB" id="D4BR39"/>
<dbReference type="Proteomes" id="UP000003191">
    <property type="component" value="Unassembled WGS sequence"/>
</dbReference>
<feature type="binding site" evidence="5">
    <location>
        <position position="127"/>
    </location>
    <ligand>
        <name>substrate</name>
    </ligand>
</feature>
<evidence type="ECO:0000313" key="8">
    <source>
        <dbReference type="EMBL" id="EFE88684.1"/>
    </source>
</evidence>
<dbReference type="Gene3D" id="3.20.20.100">
    <property type="entry name" value="NADP-dependent oxidoreductase domain"/>
    <property type="match status" value="1"/>
</dbReference>
<dbReference type="PANTHER" id="PTHR43827:SF3">
    <property type="entry name" value="NADP-DEPENDENT OXIDOREDUCTASE DOMAIN-CONTAINING PROTEIN"/>
    <property type="match status" value="1"/>
</dbReference>
<dbReference type="InterPro" id="IPR036812">
    <property type="entry name" value="NAD(P)_OxRdtase_dom_sf"/>
</dbReference>
<reference evidence="8 9" key="1">
    <citation type="submission" date="2010-02" db="EMBL/GenBank/DDBJ databases">
        <authorList>
            <person name="Weinstock G."/>
            <person name="Sodergren E."/>
            <person name="Clifton S."/>
            <person name="Fulton L."/>
            <person name="Fulton B."/>
            <person name="Courtney L."/>
            <person name="Fronick C."/>
            <person name="Harrison M."/>
            <person name="Strong C."/>
            <person name="Farmer C."/>
            <person name="Delahaunty K."/>
            <person name="Markovic C."/>
            <person name="Hall O."/>
            <person name="Minx P."/>
            <person name="Tomlinson C."/>
            <person name="Mitreva M."/>
            <person name="Nelson J."/>
            <person name="Hou S."/>
            <person name="Wollam A."/>
            <person name="Pepin K.H."/>
            <person name="Johnson M."/>
            <person name="Bhonagiri V."/>
            <person name="Zhang X."/>
            <person name="Suruliraj S."/>
            <person name="Warren W."/>
            <person name="Chinwalla A."/>
            <person name="Mardis E.R."/>
            <person name="Wilson R.K."/>
        </authorList>
    </citation>
    <scope>NUCLEOTIDE SEQUENCE [LARGE SCALE GENOMIC DNA]</scope>
    <source>
        <strain evidence="8 9">DSM 20213</strain>
    </source>
</reference>
<dbReference type="STRING" id="1685.RY69_332"/>
<dbReference type="PRINTS" id="PR00069">
    <property type="entry name" value="ALDKETRDTASE"/>
</dbReference>
<evidence type="ECO:0000256" key="5">
    <source>
        <dbReference type="PIRSR" id="PIRSR000097-2"/>
    </source>
</evidence>
<keyword evidence="9" id="KW-1185">Reference proteome</keyword>
<evidence type="ECO:0000256" key="4">
    <source>
        <dbReference type="PIRSR" id="PIRSR000097-1"/>
    </source>
</evidence>
<dbReference type="InterPro" id="IPR020471">
    <property type="entry name" value="AKR"/>
</dbReference>
<evidence type="ECO:0000259" key="7">
    <source>
        <dbReference type="Pfam" id="PF00248"/>
    </source>
</evidence>
<dbReference type="InterPro" id="IPR023210">
    <property type="entry name" value="NADP_OxRdtase_dom"/>
</dbReference>
<dbReference type="GO" id="GO:0016616">
    <property type="term" value="F:oxidoreductase activity, acting on the CH-OH group of donors, NAD or NADP as acceptor"/>
    <property type="evidence" value="ECO:0007669"/>
    <property type="project" value="UniProtKB-ARBA"/>
</dbReference>
<dbReference type="EMBL" id="ACCG02000012">
    <property type="protein sequence ID" value="EFE88684.1"/>
    <property type="molecule type" value="Genomic_DNA"/>
</dbReference>
<dbReference type="FunFam" id="3.20.20.100:FF:000002">
    <property type="entry name" value="2,5-diketo-D-gluconic acid reductase A"/>
    <property type="match status" value="1"/>
</dbReference>